<dbReference type="EMBL" id="UINC01030187">
    <property type="protein sequence ID" value="SVB14157.1"/>
    <property type="molecule type" value="Genomic_DNA"/>
</dbReference>
<dbReference type="SUPFAM" id="SSF54826">
    <property type="entry name" value="Enolase N-terminal domain-like"/>
    <property type="match status" value="1"/>
</dbReference>
<name>A0A382BLU7_9ZZZZ</name>
<organism evidence="6">
    <name type="scientific">marine metagenome</name>
    <dbReference type="NCBI Taxonomy" id="408172"/>
    <lineage>
        <taxon>unclassified sequences</taxon>
        <taxon>metagenomes</taxon>
        <taxon>ecological metagenomes</taxon>
    </lineage>
</organism>
<evidence type="ECO:0000259" key="4">
    <source>
        <dbReference type="Pfam" id="PF02746"/>
    </source>
</evidence>
<keyword evidence="3" id="KW-0460">Magnesium</keyword>
<dbReference type="GO" id="GO:0016836">
    <property type="term" value="F:hydro-lyase activity"/>
    <property type="evidence" value="ECO:0007669"/>
    <property type="project" value="TreeGrafter"/>
</dbReference>
<reference evidence="6" key="1">
    <citation type="submission" date="2018-05" db="EMBL/GenBank/DDBJ databases">
        <authorList>
            <person name="Lanie J.A."/>
            <person name="Ng W.-L."/>
            <person name="Kazmierczak K.M."/>
            <person name="Andrzejewski T.M."/>
            <person name="Davidsen T.M."/>
            <person name="Wayne K.J."/>
            <person name="Tettelin H."/>
            <person name="Glass J.I."/>
            <person name="Rusch D."/>
            <person name="Podicherti R."/>
            <person name="Tsui H.-C.T."/>
            <person name="Winkler M.E."/>
        </authorList>
    </citation>
    <scope>NUCLEOTIDE SEQUENCE</scope>
</reference>
<dbReference type="InterPro" id="IPR013341">
    <property type="entry name" value="Mandelate_racemase_N_dom"/>
</dbReference>
<feature type="non-terminal residue" evidence="6">
    <location>
        <position position="204"/>
    </location>
</feature>
<evidence type="ECO:0008006" key="7">
    <source>
        <dbReference type="Google" id="ProtNLM"/>
    </source>
</evidence>
<dbReference type="AlphaFoldDB" id="A0A382BLU7"/>
<keyword evidence="2" id="KW-0479">Metal-binding</keyword>
<dbReference type="Pfam" id="PF02746">
    <property type="entry name" value="MR_MLE_N"/>
    <property type="match status" value="1"/>
</dbReference>
<accession>A0A382BLU7</accession>
<dbReference type="Gene3D" id="3.30.390.10">
    <property type="entry name" value="Enolase-like, N-terminal domain"/>
    <property type="match status" value="1"/>
</dbReference>
<gene>
    <name evidence="6" type="ORF">METZ01_LOCUS167011</name>
</gene>
<dbReference type="GO" id="GO:0016052">
    <property type="term" value="P:carbohydrate catabolic process"/>
    <property type="evidence" value="ECO:0007669"/>
    <property type="project" value="TreeGrafter"/>
</dbReference>
<feature type="domain" description="Enolase C-terminal" evidence="5">
    <location>
        <begin position="149"/>
        <end position="203"/>
    </location>
</feature>
<dbReference type="Gene3D" id="3.20.20.120">
    <property type="entry name" value="Enolase-like C-terminal domain"/>
    <property type="match status" value="1"/>
</dbReference>
<dbReference type="GO" id="GO:0000287">
    <property type="term" value="F:magnesium ion binding"/>
    <property type="evidence" value="ECO:0007669"/>
    <property type="project" value="TreeGrafter"/>
</dbReference>
<dbReference type="SUPFAM" id="SSF51604">
    <property type="entry name" value="Enolase C-terminal domain-like"/>
    <property type="match status" value="1"/>
</dbReference>
<dbReference type="PANTHER" id="PTHR13794:SF58">
    <property type="entry name" value="MITOCHONDRIAL ENOLASE SUPERFAMILY MEMBER 1"/>
    <property type="match status" value="1"/>
</dbReference>
<evidence type="ECO:0000256" key="2">
    <source>
        <dbReference type="ARBA" id="ARBA00022723"/>
    </source>
</evidence>
<proteinExistence type="predicted"/>
<dbReference type="PANTHER" id="PTHR13794">
    <property type="entry name" value="ENOLASE SUPERFAMILY, MANDELATE RACEMASE"/>
    <property type="match status" value="1"/>
</dbReference>
<sequence>MNIERVTVEVLETPVESAYTAAGNQVSSNFHVLARIFTDDGMQGIGFDVVLRPTLVKSMAQTCQELGQLLVGMNVLEIEAARAKLERASGWAGPGGLVNMAIAPLDIAMWDAKGKVLGQPLYRLLGGHKDRVRAYASDALWYSLPLDDLARSAQDHVALGYNMVKLRLGHEAKPEGEVQRVKAVQEAVGPEVQVMVDATESWNE</sequence>
<protein>
    <recommendedName>
        <fullName evidence="7">Mandelate racemase/muconate lactonizing enzyme N-terminal domain-containing protein</fullName>
    </recommendedName>
</protein>
<evidence type="ECO:0000256" key="3">
    <source>
        <dbReference type="ARBA" id="ARBA00022842"/>
    </source>
</evidence>
<feature type="domain" description="Mandelate racemase/muconate lactonizing enzyme N-terminal" evidence="4">
    <location>
        <begin position="8"/>
        <end position="126"/>
    </location>
</feature>
<evidence type="ECO:0000313" key="6">
    <source>
        <dbReference type="EMBL" id="SVB14157.1"/>
    </source>
</evidence>
<evidence type="ECO:0000259" key="5">
    <source>
        <dbReference type="Pfam" id="PF13378"/>
    </source>
</evidence>
<dbReference type="Pfam" id="PF13378">
    <property type="entry name" value="MR_MLE_C"/>
    <property type="match status" value="1"/>
</dbReference>
<dbReference type="InterPro" id="IPR046945">
    <property type="entry name" value="RHMD-like"/>
</dbReference>
<dbReference type="InterPro" id="IPR029065">
    <property type="entry name" value="Enolase_C-like"/>
</dbReference>
<dbReference type="InterPro" id="IPR036849">
    <property type="entry name" value="Enolase-like_C_sf"/>
</dbReference>
<dbReference type="InterPro" id="IPR029017">
    <property type="entry name" value="Enolase-like_N"/>
</dbReference>
<evidence type="ECO:0000256" key="1">
    <source>
        <dbReference type="ARBA" id="ARBA00001946"/>
    </source>
</evidence>
<comment type="cofactor">
    <cofactor evidence="1">
        <name>Mg(2+)</name>
        <dbReference type="ChEBI" id="CHEBI:18420"/>
    </cofactor>
</comment>